<accession>A0A2H6N8K3</accession>
<reference evidence="1" key="2">
    <citation type="submission" date="2017-12" db="EMBL/GenBank/DDBJ databases">
        <title>Coralsnake Venomics: Analyses of Venom Gland Transcriptomes and Proteomes of Six Brazilian Taxa.</title>
        <authorList>
            <person name="Aird S.D."/>
            <person name="Jorge da Silva N."/>
            <person name="Qiu L."/>
            <person name="Villar-Briones A."/>
            <person name="Aparecida-Saddi V."/>
            <person name="Campos-Telles M.P."/>
            <person name="Grau M."/>
            <person name="Mikheyev A.S."/>
        </authorList>
    </citation>
    <scope>NUCLEOTIDE SEQUENCE</scope>
    <source>
        <tissue evidence="1">Venom_gland</tissue>
    </source>
</reference>
<name>A0A2H6N8K3_9SAUR</name>
<protein>
    <submittedName>
        <fullName evidence="1">Uncharacterized protein</fullName>
    </submittedName>
</protein>
<reference evidence="1" key="1">
    <citation type="submission" date="2017-07" db="EMBL/GenBank/DDBJ databases">
        <authorList>
            <person name="Mikheyev A."/>
            <person name="Grau M."/>
        </authorList>
    </citation>
    <scope>NUCLEOTIDE SEQUENCE</scope>
    <source>
        <tissue evidence="1">Venom_gland</tissue>
    </source>
</reference>
<organism evidence="1">
    <name type="scientific">Micrurus carvalhoi</name>
    <dbReference type="NCBI Taxonomy" id="3147026"/>
    <lineage>
        <taxon>Eukaryota</taxon>
        <taxon>Metazoa</taxon>
        <taxon>Chordata</taxon>
        <taxon>Craniata</taxon>
        <taxon>Vertebrata</taxon>
        <taxon>Euteleostomi</taxon>
        <taxon>Lepidosauria</taxon>
        <taxon>Squamata</taxon>
        <taxon>Bifurcata</taxon>
        <taxon>Unidentata</taxon>
        <taxon>Episquamata</taxon>
        <taxon>Toxicofera</taxon>
        <taxon>Serpentes</taxon>
        <taxon>Colubroidea</taxon>
        <taxon>Elapidae</taxon>
        <taxon>Elapinae</taxon>
        <taxon>Micrurus</taxon>
    </lineage>
</organism>
<sequence>MFSQNVCYLYLNIYSSQNPLCTLFTRSERACSTFIWHILFTYCYQLATRKSSHCYCQTLLLHLFNKHLFNSGPIMLTESVREWERTVLNDLLCKLSSDS</sequence>
<proteinExistence type="predicted"/>
<dbReference type="AlphaFoldDB" id="A0A2H6N8K3"/>
<dbReference type="EMBL" id="IACI01067025">
    <property type="protein sequence ID" value="LAA26965.1"/>
    <property type="molecule type" value="Transcribed_RNA"/>
</dbReference>
<evidence type="ECO:0000313" key="1">
    <source>
        <dbReference type="EMBL" id="LAA26965.1"/>
    </source>
</evidence>